<evidence type="ECO:0000313" key="2">
    <source>
        <dbReference type="EMBL" id="CAF1921999.1"/>
    </source>
</evidence>
<dbReference type="EMBL" id="HG994366">
    <property type="protein sequence ID" value="CAF1921999.1"/>
    <property type="molecule type" value="Genomic_DNA"/>
</dbReference>
<feature type="compositionally biased region" description="Low complexity" evidence="1">
    <location>
        <begin position="28"/>
        <end position="43"/>
    </location>
</feature>
<feature type="region of interest" description="Disordered" evidence="1">
    <location>
        <begin position="28"/>
        <end position="54"/>
    </location>
</feature>
<dbReference type="Proteomes" id="UP001295469">
    <property type="component" value="Chromosome C02"/>
</dbReference>
<proteinExistence type="predicted"/>
<gene>
    <name evidence="2" type="ORF">DARMORV10_C02P63950.1</name>
</gene>
<name>A0A816KLS6_BRANA</name>
<dbReference type="AlphaFoldDB" id="A0A816KLS6"/>
<accession>A0A816KLS6</accession>
<organism evidence="2">
    <name type="scientific">Brassica napus</name>
    <name type="common">Rape</name>
    <dbReference type="NCBI Taxonomy" id="3708"/>
    <lineage>
        <taxon>Eukaryota</taxon>
        <taxon>Viridiplantae</taxon>
        <taxon>Streptophyta</taxon>
        <taxon>Embryophyta</taxon>
        <taxon>Tracheophyta</taxon>
        <taxon>Spermatophyta</taxon>
        <taxon>Magnoliopsida</taxon>
        <taxon>eudicotyledons</taxon>
        <taxon>Gunneridae</taxon>
        <taxon>Pentapetalae</taxon>
        <taxon>rosids</taxon>
        <taxon>malvids</taxon>
        <taxon>Brassicales</taxon>
        <taxon>Brassicaceae</taxon>
        <taxon>Brassiceae</taxon>
        <taxon>Brassica</taxon>
    </lineage>
</organism>
<sequence>MALEGMYSLPALVWGKLREIRQEFASLSSQNSRVKSSSSSSSSDNAQPLYHLTRDSGDFPQRSYLGDFNLVFVPWRQNPARGLRSRAGDGFIVVW</sequence>
<protein>
    <submittedName>
        <fullName evidence="2">(rape) hypothetical protein</fullName>
    </submittedName>
</protein>
<evidence type="ECO:0000256" key="1">
    <source>
        <dbReference type="SAM" id="MobiDB-lite"/>
    </source>
</evidence>
<reference evidence="2" key="1">
    <citation type="submission" date="2021-01" db="EMBL/GenBank/DDBJ databases">
        <authorList>
            <consortium name="Genoscope - CEA"/>
            <person name="William W."/>
        </authorList>
    </citation>
    <scope>NUCLEOTIDE SEQUENCE</scope>
</reference>